<dbReference type="SMART" id="SM00091">
    <property type="entry name" value="PAS"/>
    <property type="match status" value="2"/>
</dbReference>
<dbReference type="PANTHER" id="PTHR46663">
    <property type="entry name" value="DIGUANYLATE CYCLASE DGCT-RELATED"/>
    <property type="match status" value="1"/>
</dbReference>
<evidence type="ECO:0000259" key="3">
    <source>
        <dbReference type="PROSITE" id="PS50113"/>
    </source>
</evidence>
<dbReference type="InterPro" id="IPR052163">
    <property type="entry name" value="DGC-Regulatory_Protein"/>
</dbReference>
<dbReference type="AlphaFoldDB" id="A0A0F9YAI4"/>
<dbReference type="InterPro" id="IPR013656">
    <property type="entry name" value="PAS_4"/>
</dbReference>
<dbReference type="InterPro" id="IPR000014">
    <property type="entry name" value="PAS"/>
</dbReference>
<gene>
    <name evidence="5" type="ORF">LCGC14_0041760</name>
</gene>
<evidence type="ECO:0000256" key="1">
    <source>
        <dbReference type="SAM" id="Coils"/>
    </source>
</evidence>
<dbReference type="Gene3D" id="3.30.450.40">
    <property type="match status" value="1"/>
</dbReference>
<dbReference type="SMART" id="SM00065">
    <property type="entry name" value="GAF"/>
    <property type="match status" value="1"/>
</dbReference>
<evidence type="ECO:0000313" key="5">
    <source>
        <dbReference type="EMBL" id="KKO09057.1"/>
    </source>
</evidence>
<evidence type="ECO:0008006" key="6">
    <source>
        <dbReference type="Google" id="ProtNLM"/>
    </source>
</evidence>
<dbReference type="InterPro" id="IPR035965">
    <property type="entry name" value="PAS-like_dom_sf"/>
</dbReference>
<dbReference type="InterPro" id="IPR029016">
    <property type="entry name" value="GAF-like_dom_sf"/>
</dbReference>
<dbReference type="PROSITE" id="PS50887">
    <property type="entry name" value="GGDEF"/>
    <property type="match status" value="1"/>
</dbReference>
<dbReference type="CDD" id="cd00130">
    <property type="entry name" value="PAS"/>
    <property type="match status" value="2"/>
</dbReference>
<dbReference type="FunFam" id="3.30.70.270:FF:000001">
    <property type="entry name" value="Diguanylate cyclase domain protein"/>
    <property type="match status" value="1"/>
</dbReference>
<dbReference type="SMART" id="SM00267">
    <property type="entry name" value="GGDEF"/>
    <property type="match status" value="1"/>
</dbReference>
<feature type="coiled-coil region" evidence="1">
    <location>
        <begin position="120"/>
        <end position="147"/>
    </location>
</feature>
<dbReference type="SUPFAM" id="SSF55073">
    <property type="entry name" value="Nucleotide cyclase"/>
    <property type="match status" value="1"/>
</dbReference>
<dbReference type="SUPFAM" id="SSF55785">
    <property type="entry name" value="PYP-like sensor domain (PAS domain)"/>
    <property type="match status" value="2"/>
</dbReference>
<dbReference type="Gene3D" id="3.30.70.270">
    <property type="match status" value="1"/>
</dbReference>
<keyword evidence="1" id="KW-0175">Coiled coil</keyword>
<dbReference type="Pfam" id="PF13426">
    <property type="entry name" value="PAS_9"/>
    <property type="match status" value="1"/>
</dbReference>
<dbReference type="PROSITE" id="PS50113">
    <property type="entry name" value="PAC"/>
    <property type="match status" value="1"/>
</dbReference>
<dbReference type="Pfam" id="PF00990">
    <property type="entry name" value="GGDEF"/>
    <property type="match status" value="1"/>
</dbReference>
<dbReference type="InterPro" id="IPR003018">
    <property type="entry name" value="GAF"/>
</dbReference>
<dbReference type="PROSITE" id="PS50112">
    <property type="entry name" value="PAS"/>
    <property type="match status" value="1"/>
</dbReference>
<dbReference type="SUPFAM" id="SSF55781">
    <property type="entry name" value="GAF domain-like"/>
    <property type="match status" value="1"/>
</dbReference>
<dbReference type="SMART" id="SM00086">
    <property type="entry name" value="PAC"/>
    <property type="match status" value="2"/>
</dbReference>
<dbReference type="Pfam" id="PF13185">
    <property type="entry name" value="GAF_2"/>
    <property type="match status" value="1"/>
</dbReference>
<dbReference type="Pfam" id="PF08448">
    <property type="entry name" value="PAS_4"/>
    <property type="match status" value="1"/>
</dbReference>
<sequence length="572" mass="63827">MRHDFADRDLLLGVLGEVRDAVLITDARLALPGPVIVYANPAFCAMTGYEPEELVGQTPRLMQGPLTDKDLMQRLKEQLVSGQAFFGETVNYRKDGSPFRMEWSIRPYPATGTPRYFIAIQRDVTALRDLEQQRRQLQALTDIQTKAGTAGLNLQAMREQVAQIGLAITGADGAAVEEAAGKEMVYTAAAGTAMSSLGLRLPVSGSLSGACYRDRVPMYCRDTHNEPRVAREAADRVGFRSGLLVPMIHEERCFGVLKVYSSQVGAFSDSDLDILNMASRVLASSLYDAQSFEQQRQQRTQLIDALPILIARIDMQLCFREINAGYTEWFQRPAGQIIGKPAVDVVGPELFEQALPYMQAALAGEEVIFEQHLWQPDGSMMPVELTYIPQRDDDGQVVGFYSLARDISDRRRAERDHLTQTLNRRGFDARLDIAFATAKRYQRPLSLIFVDLDHFKKVNDNYGHAVGDEVLRTAAQVLCEQVRDSDIVSRWGGEEFVILAPETPLAEAAQLSERLRQRLAFFQHPEVGQVTASFGVTELASEQSERDFINHADQALYAAKGAGRNRVECYRP</sequence>
<dbReference type="NCBIfam" id="TIGR00229">
    <property type="entry name" value="sensory_box"/>
    <property type="match status" value="2"/>
</dbReference>
<dbReference type="NCBIfam" id="TIGR00254">
    <property type="entry name" value="GGDEF"/>
    <property type="match status" value="1"/>
</dbReference>
<protein>
    <recommendedName>
        <fullName evidence="6">Diguanylate cyclase</fullName>
    </recommendedName>
</protein>
<comment type="caution">
    <text evidence="5">The sequence shown here is derived from an EMBL/GenBank/DDBJ whole genome shotgun (WGS) entry which is preliminary data.</text>
</comment>
<feature type="domain" description="PAS" evidence="2">
    <location>
        <begin position="7"/>
        <end position="82"/>
    </location>
</feature>
<dbReference type="InterPro" id="IPR000700">
    <property type="entry name" value="PAS-assoc_C"/>
</dbReference>
<dbReference type="InterPro" id="IPR029787">
    <property type="entry name" value="Nucleotide_cyclase"/>
</dbReference>
<name>A0A0F9YAI4_9ZZZZ</name>
<evidence type="ECO:0000259" key="2">
    <source>
        <dbReference type="PROSITE" id="PS50112"/>
    </source>
</evidence>
<reference evidence="5" key="1">
    <citation type="journal article" date="2015" name="Nature">
        <title>Complex archaea that bridge the gap between prokaryotes and eukaryotes.</title>
        <authorList>
            <person name="Spang A."/>
            <person name="Saw J.H."/>
            <person name="Jorgensen S.L."/>
            <person name="Zaremba-Niedzwiedzka K."/>
            <person name="Martijn J."/>
            <person name="Lind A.E."/>
            <person name="van Eijk R."/>
            <person name="Schleper C."/>
            <person name="Guy L."/>
            <person name="Ettema T.J."/>
        </authorList>
    </citation>
    <scope>NUCLEOTIDE SEQUENCE</scope>
</reference>
<feature type="domain" description="PAC" evidence="3">
    <location>
        <begin position="367"/>
        <end position="419"/>
    </location>
</feature>
<dbReference type="EMBL" id="LAZR01000008">
    <property type="protein sequence ID" value="KKO09057.1"/>
    <property type="molecule type" value="Genomic_DNA"/>
</dbReference>
<dbReference type="CDD" id="cd01949">
    <property type="entry name" value="GGDEF"/>
    <property type="match status" value="1"/>
</dbReference>
<dbReference type="Gene3D" id="3.30.450.20">
    <property type="entry name" value="PAS domain"/>
    <property type="match status" value="2"/>
</dbReference>
<dbReference type="InterPro" id="IPR001610">
    <property type="entry name" value="PAC"/>
</dbReference>
<dbReference type="InterPro" id="IPR043128">
    <property type="entry name" value="Rev_trsase/Diguanyl_cyclase"/>
</dbReference>
<feature type="domain" description="GGDEF" evidence="4">
    <location>
        <begin position="443"/>
        <end position="572"/>
    </location>
</feature>
<dbReference type="InterPro" id="IPR000160">
    <property type="entry name" value="GGDEF_dom"/>
</dbReference>
<evidence type="ECO:0000259" key="4">
    <source>
        <dbReference type="PROSITE" id="PS50887"/>
    </source>
</evidence>
<accession>A0A0F9YAI4</accession>
<proteinExistence type="predicted"/>
<dbReference type="PANTHER" id="PTHR46663:SF4">
    <property type="entry name" value="DIGUANYLATE CYCLASE DGCT-RELATED"/>
    <property type="match status" value="1"/>
</dbReference>
<organism evidence="5">
    <name type="scientific">marine sediment metagenome</name>
    <dbReference type="NCBI Taxonomy" id="412755"/>
    <lineage>
        <taxon>unclassified sequences</taxon>
        <taxon>metagenomes</taxon>
        <taxon>ecological metagenomes</taxon>
    </lineage>
</organism>